<dbReference type="RefSeq" id="WP_202246400.1">
    <property type="nucleotide sequence ID" value="NZ_JAESIY010000014.1"/>
</dbReference>
<keyword evidence="6 7" id="KW-0119">Carbohydrate metabolism</keyword>
<comment type="catalytic activity">
    <reaction evidence="7">
        <text>D-glucose 6-phosphate + NADP(+) = 6-phospho-D-glucono-1,5-lactone + NADPH + H(+)</text>
        <dbReference type="Rhea" id="RHEA:15841"/>
        <dbReference type="ChEBI" id="CHEBI:15378"/>
        <dbReference type="ChEBI" id="CHEBI:57783"/>
        <dbReference type="ChEBI" id="CHEBI:57955"/>
        <dbReference type="ChEBI" id="CHEBI:58349"/>
        <dbReference type="ChEBI" id="CHEBI:61548"/>
        <dbReference type="EC" id="1.1.1.49"/>
    </reaction>
</comment>
<name>A0A937FCX4_9BACT</name>
<dbReference type="Pfam" id="PF00479">
    <property type="entry name" value="G6PD_N"/>
    <property type="match status" value="1"/>
</dbReference>
<dbReference type="InterPro" id="IPR022674">
    <property type="entry name" value="G6P_DH_NAD-bd"/>
</dbReference>
<proteinExistence type="inferred from homology"/>
<keyword evidence="3 7" id="KW-0313">Glucose metabolism</keyword>
<feature type="binding site" evidence="7">
    <location>
        <position position="157"/>
    </location>
    <ligand>
        <name>NADP(+)</name>
        <dbReference type="ChEBI" id="CHEBI:58349"/>
    </ligand>
</feature>
<keyword evidence="4 7" id="KW-0521">NADP</keyword>
<comment type="caution">
    <text evidence="7">Lacks conserved residue(s) required for the propagation of feature annotation.</text>
</comment>
<dbReference type="InterPro" id="IPR036291">
    <property type="entry name" value="NAD(P)-bd_dom_sf"/>
</dbReference>
<dbReference type="GO" id="GO:0009051">
    <property type="term" value="P:pentose-phosphate shunt, oxidative branch"/>
    <property type="evidence" value="ECO:0007669"/>
    <property type="project" value="TreeGrafter"/>
</dbReference>
<feature type="active site" description="Proton acceptor" evidence="7">
    <location>
        <position position="249"/>
    </location>
</feature>
<dbReference type="SUPFAM" id="SSF55347">
    <property type="entry name" value="Glyceraldehyde-3-phosphate dehydrogenase-like, C-terminal domain"/>
    <property type="match status" value="1"/>
</dbReference>
<protein>
    <recommendedName>
        <fullName evidence="7">Glucose-6-phosphate 1-dehydrogenase</fullName>
        <shortName evidence="7">G6PD</shortName>
        <ecNumber evidence="7">1.1.1.49</ecNumber>
    </recommendedName>
</protein>
<feature type="binding site" evidence="7">
    <location>
        <position position="244"/>
    </location>
    <ligand>
        <name>substrate</name>
    </ligand>
</feature>
<dbReference type="InterPro" id="IPR019796">
    <property type="entry name" value="G6P_DH_AS"/>
</dbReference>
<evidence type="ECO:0000256" key="2">
    <source>
        <dbReference type="ARBA" id="ARBA00009975"/>
    </source>
</evidence>
<dbReference type="PROSITE" id="PS00069">
    <property type="entry name" value="G6P_DEHYDROGENASE"/>
    <property type="match status" value="1"/>
</dbReference>
<dbReference type="PIRSF" id="PIRSF000110">
    <property type="entry name" value="G6PD"/>
    <property type="match status" value="1"/>
</dbReference>
<evidence type="ECO:0000256" key="3">
    <source>
        <dbReference type="ARBA" id="ARBA00022526"/>
    </source>
</evidence>
<feature type="binding site" evidence="7">
    <location>
        <begin position="94"/>
        <end position="95"/>
    </location>
    <ligand>
        <name>NADP(+)</name>
        <dbReference type="ChEBI" id="CHEBI:58349"/>
    </ligand>
</feature>
<feature type="binding site" evidence="7">
    <location>
        <position position="225"/>
    </location>
    <ligand>
        <name>substrate</name>
    </ligand>
</feature>
<comment type="function">
    <text evidence="7">Catalyzes the oxidation of glucose 6-phosphate to 6-phosphogluconolactone.</text>
</comment>
<evidence type="ECO:0000259" key="8">
    <source>
        <dbReference type="Pfam" id="PF00479"/>
    </source>
</evidence>
<feature type="binding site" evidence="7">
    <location>
        <position position="355"/>
    </location>
    <ligand>
        <name>substrate</name>
    </ligand>
</feature>
<dbReference type="PANTHER" id="PTHR23429:SF0">
    <property type="entry name" value="GLUCOSE-6-PHOSPHATE 1-DEHYDROGENASE"/>
    <property type="match status" value="1"/>
</dbReference>
<evidence type="ECO:0000313" key="11">
    <source>
        <dbReference type="Proteomes" id="UP000659388"/>
    </source>
</evidence>
<dbReference type="GO" id="GO:0006006">
    <property type="term" value="P:glucose metabolic process"/>
    <property type="evidence" value="ECO:0007669"/>
    <property type="project" value="UniProtKB-KW"/>
</dbReference>
<dbReference type="EC" id="1.1.1.49" evidence="7"/>
<evidence type="ECO:0000256" key="4">
    <source>
        <dbReference type="ARBA" id="ARBA00022857"/>
    </source>
</evidence>
<dbReference type="EMBL" id="JAESIY010000014">
    <property type="protein sequence ID" value="MBL3658605.1"/>
    <property type="molecule type" value="Genomic_DNA"/>
</dbReference>
<dbReference type="InterPro" id="IPR001282">
    <property type="entry name" value="G6P_DH"/>
</dbReference>
<comment type="similarity">
    <text evidence="2 7">Belongs to the glucose-6-phosphate dehydrogenase family.</text>
</comment>
<feature type="binding site" evidence="7">
    <location>
        <position position="350"/>
    </location>
    <ligand>
        <name>substrate</name>
    </ligand>
</feature>
<evidence type="ECO:0000256" key="5">
    <source>
        <dbReference type="ARBA" id="ARBA00023002"/>
    </source>
</evidence>
<keyword evidence="11" id="KW-1185">Reference proteome</keyword>
<dbReference type="GO" id="GO:0004345">
    <property type="term" value="F:glucose-6-phosphate dehydrogenase activity"/>
    <property type="evidence" value="ECO:0007669"/>
    <property type="project" value="UniProtKB-UniRule"/>
</dbReference>
<evidence type="ECO:0000256" key="6">
    <source>
        <dbReference type="ARBA" id="ARBA00023277"/>
    </source>
</evidence>
<evidence type="ECO:0000256" key="7">
    <source>
        <dbReference type="HAMAP-Rule" id="MF_00966"/>
    </source>
</evidence>
<dbReference type="SUPFAM" id="SSF51735">
    <property type="entry name" value="NAD(P)-binding Rossmann-fold domains"/>
    <property type="match status" value="1"/>
</dbReference>
<feature type="domain" description="Glucose-6-phosphate dehydrogenase NAD-binding" evidence="8">
    <location>
        <begin position="14"/>
        <end position="196"/>
    </location>
</feature>
<dbReference type="AlphaFoldDB" id="A0A937FCX4"/>
<feature type="binding site" evidence="7">
    <location>
        <position position="191"/>
    </location>
    <ligand>
        <name>substrate</name>
    </ligand>
</feature>
<dbReference type="NCBIfam" id="TIGR00871">
    <property type="entry name" value="zwf"/>
    <property type="match status" value="1"/>
</dbReference>
<dbReference type="HAMAP" id="MF_00966">
    <property type="entry name" value="G6PD"/>
    <property type="match status" value="1"/>
</dbReference>
<dbReference type="Gene3D" id="3.30.360.10">
    <property type="entry name" value="Dihydrodipicolinate Reductase, domain 2"/>
    <property type="match status" value="1"/>
</dbReference>
<comment type="caution">
    <text evidence="10">The sequence shown here is derived from an EMBL/GenBank/DDBJ whole genome shotgun (WGS) entry which is preliminary data.</text>
</comment>
<organism evidence="10 11">
    <name type="scientific">Fulvivirga sediminis</name>
    <dbReference type="NCBI Taxonomy" id="2803949"/>
    <lineage>
        <taxon>Bacteria</taxon>
        <taxon>Pseudomonadati</taxon>
        <taxon>Bacteroidota</taxon>
        <taxon>Cytophagia</taxon>
        <taxon>Cytophagales</taxon>
        <taxon>Fulvivirgaceae</taxon>
        <taxon>Fulvivirga</taxon>
    </lineage>
</organism>
<dbReference type="GO" id="GO:0050661">
    <property type="term" value="F:NADP binding"/>
    <property type="evidence" value="ECO:0007669"/>
    <property type="project" value="UniProtKB-UniRule"/>
</dbReference>
<evidence type="ECO:0000259" key="9">
    <source>
        <dbReference type="Pfam" id="PF02781"/>
    </source>
</evidence>
<dbReference type="Pfam" id="PF02781">
    <property type="entry name" value="G6PD_C"/>
    <property type="match status" value="1"/>
</dbReference>
<evidence type="ECO:0000313" key="10">
    <source>
        <dbReference type="EMBL" id="MBL3658605.1"/>
    </source>
</evidence>
<dbReference type="PANTHER" id="PTHR23429">
    <property type="entry name" value="GLUCOSE-6-PHOSPHATE 1-DEHYDROGENASE G6PD"/>
    <property type="match status" value="1"/>
</dbReference>
<dbReference type="Proteomes" id="UP000659388">
    <property type="component" value="Unassembled WGS sequence"/>
</dbReference>
<dbReference type="GO" id="GO:0005829">
    <property type="term" value="C:cytosol"/>
    <property type="evidence" value="ECO:0007669"/>
    <property type="project" value="TreeGrafter"/>
</dbReference>
<reference evidence="10" key="1">
    <citation type="submission" date="2021-01" db="EMBL/GenBank/DDBJ databases">
        <title>Fulvivirga kasyanovii gen. nov., sp nov., a novel member of the phylum Bacteroidetes isolated from seawater in a mussel farm.</title>
        <authorList>
            <person name="Zhao L.-H."/>
            <person name="Wang Z.-J."/>
        </authorList>
    </citation>
    <scope>NUCLEOTIDE SEQUENCE</scope>
    <source>
        <strain evidence="10">2943</strain>
    </source>
</reference>
<dbReference type="PRINTS" id="PR00079">
    <property type="entry name" value="G6PDHDRGNASE"/>
</dbReference>
<evidence type="ECO:0000256" key="1">
    <source>
        <dbReference type="ARBA" id="ARBA00004937"/>
    </source>
</evidence>
<comment type="pathway">
    <text evidence="1 7">Carbohydrate degradation; pentose phosphate pathway; D-ribulose 5-phosphate from D-glucose 6-phosphate (oxidative stage): step 1/3.</text>
</comment>
<dbReference type="Gene3D" id="3.40.50.720">
    <property type="entry name" value="NAD(P)-binding Rossmann-like Domain"/>
    <property type="match status" value="1"/>
</dbReference>
<dbReference type="NCBIfam" id="NF009492">
    <property type="entry name" value="PRK12853.1-3"/>
    <property type="match status" value="1"/>
</dbReference>
<feature type="binding site" evidence="7">
    <location>
        <position position="187"/>
    </location>
    <ligand>
        <name>substrate</name>
    </ligand>
</feature>
<accession>A0A937FCX4</accession>
<dbReference type="InterPro" id="IPR022675">
    <property type="entry name" value="G6P_DH_C"/>
</dbReference>
<gene>
    <name evidence="7 10" type="primary">zwf</name>
    <name evidence="10" type="ORF">JL102_20810</name>
</gene>
<keyword evidence="5 7" id="KW-0560">Oxidoreductase</keyword>
<sequence>MIESTKKPGSTVLVIFGASGDLSQRKLVPALYNLMLDSWLPDNFAMIGVSHHDRTTDDLREILKDGVSKYSRRDFRGNGDWERLSSSITYYKADFTNPESYKGLAEELDAYDEKWGTKANRIFYLSVSPQFIEPIAQNINTSGIANSIENSRIVVEKPFGRDYDSAEHLNKKLREHFKESQIYRIDHYLGKETVQNIMAFRFANTIFEPLWNRNYIDSVQITVAETVGVEHRGNYYDKSGALRDMIQNHLLQLLCMVAMEPPITYEADEIQNRKVDVLHSVRPFSTDEKVQEDTVRGQYFEGVVEGETIEGYRDAKGTAEESNTETYAAMKVYLDNWRWKDVPFYLRTGKSMPEKNTSITIQFKPVSHKLFPSEATTNLPNLLTINIQPSMGVKLCMQAKKPGLKMSLNKVGMTFDYDDAFTEATPEAYETLLLDVMQGDSTLFMRADQVEAAWKIVMPILNYWENNKEKEFPNYAAGSWGPQKADDLLERDGRSWLNV</sequence>
<feature type="domain" description="Glucose-6-phosphate dehydrogenase C-terminal" evidence="9">
    <location>
        <begin position="198"/>
        <end position="496"/>
    </location>
</feature>